<name>A0AC61RCZ6_9BACT</name>
<evidence type="ECO:0000313" key="2">
    <source>
        <dbReference type="Proteomes" id="UP000306319"/>
    </source>
</evidence>
<reference evidence="1" key="1">
    <citation type="submission" date="2019-04" db="EMBL/GenBank/DDBJ databases">
        <title>Microbes associate with the intestines of laboratory mice.</title>
        <authorList>
            <person name="Navarre W."/>
            <person name="Wong E."/>
            <person name="Huang K."/>
            <person name="Tropini C."/>
            <person name="Ng K."/>
            <person name="Yu B."/>
        </authorList>
    </citation>
    <scope>NUCLEOTIDE SEQUENCE</scope>
    <source>
        <strain evidence="1">NM04_E33</strain>
    </source>
</reference>
<gene>
    <name evidence="1" type="ORF">E5331_14935</name>
</gene>
<accession>A0AC61RCZ6</accession>
<sequence>MDRSKIRIISAVLIAGAVLPVSAKKPKHYTNPVISVSAPDPTVIRDGKGTYYLYATENTRNLPIFKSDNLVDWKFVGTAFTEETRPQMVPDGMIWAPDIQKIGDKYVLYYSKSRWGGEWECGIGVATSDSPEGPFTDMGKMFISKEIGVQNSIDPFYIEDDGKKYLFWGSFRGIYGIELTEDGLRVKPGAAPVRIAGTLTEGTNILKHDGYYYLVGSAGSCCDEDRSTYHVVVARSKQLFGPYVDKDGRPALDNGFSLMHEGDDKVAGPGHNANFVTDDAGQQWMLYHGWDKADYEVGRKVYLDRIYWDENGWPRTASGHPTEKGERPVIRR</sequence>
<dbReference type="Proteomes" id="UP000306319">
    <property type="component" value="Unassembled WGS sequence"/>
</dbReference>
<comment type="caution">
    <text evidence="1">The sequence shown here is derived from an EMBL/GenBank/DDBJ whole genome shotgun (WGS) entry which is preliminary data.</text>
</comment>
<evidence type="ECO:0000313" key="1">
    <source>
        <dbReference type="EMBL" id="TGY77359.1"/>
    </source>
</evidence>
<keyword evidence="2" id="KW-1185">Reference proteome</keyword>
<dbReference type="EMBL" id="SRYB01000026">
    <property type="protein sequence ID" value="TGY77359.1"/>
    <property type="molecule type" value="Genomic_DNA"/>
</dbReference>
<proteinExistence type="predicted"/>
<organism evidence="1 2">
    <name type="scientific">Lepagella muris</name>
    <dbReference type="NCBI Taxonomy" id="3032870"/>
    <lineage>
        <taxon>Bacteria</taxon>
        <taxon>Pseudomonadati</taxon>
        <taxon>Bacteroidota</taxon>
        <taxon>Bacteroidia</taxon>
        <taxon>Bacteroidales</taxon>
        <taxon>Muribaculaceae</taxon>
        <taxon>Lepagella</taxon>
    </lineage>
</organism>
<protein>
    <submittedName>
        <fullName evidence="1">Arabinan endo-1,5-alpha-L-arabinosidase</fullName>
    </submittedName>
</protein>